<proteinExistence type="predicted"/>
<sequence>MQDSQPSAPCGASAIRSAGRLASDRRIPRGEERSDTGRAGARRPIRWLAAPWRAGGGGPRIVATYALATVAGYGATLSHLPLPWMLGPFFVCGAVSACGVRLAFLPMGRELGQVAIGLAVGMRFTPAILAAMVALLPAMLAATLYVIVVTMLAAFLFRRLAGVDVVTAFFATAAGGVADMAVVAKDKGGNPNAVAIVHALRVSGVVSLVPILAVMFGSSGQIPPHTDEMTRNGLLLVVALVAGYGVARLLKPTPLPNPWLVGPIFLGLVLSASGMLSLAVPSPLIVVAQIAIGTWLGCQFKREIIVTLPRVAAAGVVIAALLISAAAIGAFALSAATSLPYTTGFLALAPAAVTEMVLTAQYLHLDAELVTAFHIMRIAIVSSTILPVFQIYTRLQGGSDGSRL</sequence>
<dbReference type="EMBL" id="JAFMPY010000028">
    <property type="protein sequence ID" value="MBO0905900.1"/>
    <property type="molecule type" value="Genomic_DNA"/>
</dbReference>
<accession>A0ABS3J897</accession>
<dbReference type="PIRSF" id="PIRSF038991">
    <property type="entry name" value="Protein_AbrB"/>
    <property type="match status" value="1"/>
</dbReference>
<comment type="caution">
    <text evidence="3">The sequence shown here is derived from an EMBL/GenBank/DDBJ whole genome shotgun (WGS) entry which is preliminary data.</text>
</comment>
<feature type="transmembrane region" description="Helical" evidence="2">
    <location>
        <begin position="84"/>
        <end position="104"/>
    </location>
</feature>
<keyword evidence="2" id="KW-1133">Transmembrane helix</keyword>
<organism evidence="3 4">
    <name type="scientific">Jiella sonneratiae</name>
    <dbReference type="NCBI Taxonomy" id="2816856"/>
    <lineage>
        <taxon>Bacteria</taxon>
        <taxon>Pseudomonadati</taxon>
        <taxon>Pseudomonadota</taxon>
        <taxon>Alphaproteobacteria</taxon>
        <taxon>Hyphomicrobiales</taxon>
        <taxon>Aurantimonadaceae</taxon>
        <taxon>Jiella</taxon>
    </lineage>
</organism>
<feature type="transmembrane region" description="Helical" evidence="2">
    <location>
        <begin position="345"/>
        <end position="363"/>
    </location>
</feature>
<dbReference type="PANTHER" id="PTHR38457:SF1">
    <property type="entry name" value="REGULATOR ABRB-RELATED"/>
    <property type="match status" value="1"/>
</dbReference>
<evidence type="ECO:0000256" key="1">
    <source>
        <dbReference type="SAM" id="MobiDB-lite"/>
    </source>
</evidence>
<feature type="transmembrane region" description="Helical" evidence="2">
    <location>
        <begin position="375"/>
        <end position="393"/>
    </location>
</feature>
<gene>
    <name evidence="3" type="ORF">J1C47_19820</name>
</gene>
<dbReference type="InterPro" id="IPR007820">
    <property type="entry name" value="AbrB_fam"/>
</dbReference>
<evidence type="ECO:0000313" key="4">
    <source>
        <dbReference type="Proteomes" id="UP000664288"/>
    </source>
</evidence>
<feature type="transmembrane region" description="Helical" evidence="2">
    <location>
        <begin position="284"/>
        <end position="300"/>
    </location>
</feature>
<feature type="transmembrane region" description="Helical" evidence="2">
    <location>
        <begin position="195"/>
        <end position="217"/>
    </location>
</feature>
<dbReference type="RefSeq" id="WP_207352535.1">
    <property type="nucleotide sequence ID" value="NZ_JAFMPY010000028.1"/>
</dbReference>
<keyword evidence="2" id="KW-0812">Transmembrane</keyword>
<feature type="transmembrane region" description="Helical" evidence="2">
    <location>
        <begin position="124"/>
        <end position="157"/>
    </location>
</feature>
<dbReference type="Pfam" id="PF05145">
    <property type="entry name" value="AbrB"/>
    <property type="match status" value="1"/>
</dbReference>
<feature type="compositionally biased region" description="Basic and acidic residues" evidence="1">
    <location>
        <begin position="22"/>
        <end position="36"/>
    </location>
</feature>
<feature type="transmembrane region" description="Helical" evidence="2">
    <location>
        <begin position="312"/>
        <end position="333"/>
    </location>
</feature>
<reference evidence="3 4" key="1">
    <citation type="submission" date="2021-03" db="EMBL/GenBank/DDBJ databases">
        <title>Whole genome sequence of Jiella sp. MQZ13P-4.</title>
        <authorList>
            <person name="Tuo L."/>
        </authorList>
    </citation>
    <scope>NUCLEOTIDE SEQUENCE [LARGE SCALE GENOMIC DNA]</scope>
    <source>
        <strain evidence="3 4">MQZ13P-4</strain>
    </source>
</reference>
<feature type="transmembrane region" description="Helical" evidence="2">
    <location>
        <begin position="163"/>
        <end position="183"/>
    </location>
</feature>
<dbReference type="PANTHER" id="PTHR38457">
    <property type="entry name" value="REGULATOR ABRB-RELATED"/>
    <property type="match status" value="1"/>
</dbReference>
<evidence type="ECO:0000313" key="3">
    <source>
        <dbReference type="EMBL" id="MBO0905900.1"/>
    </source>
</evidence>
<keyword evidence="2" id="KW-0472">Membrane</keyword>
<protein>
    <submittedName>
        <fullName evidence="3">AbrB family transcriptional regulator</fullName>
    </submittedName>
</protein>
<feature type="region of interest" description="Disordered" evidence="1">
    <location>
        <begin position="1"/>
        <end position="39"/>
    </location>
</feature>
<dbReference type="Proteomes" id="UP000664288">
    <property type="component" value="Unassembled WGS sequence"/>
</dbReference>
<name>A0ABS3J897_9HYPH</name>
<dbReference type="InterPro" id="IPR017516">
    <property type="entry name" value="AbrB_dup"/>
</dbReference>
<evidence type="ECO:0000256" key="2">
    <source>
        <dbReference type="SAM" id="Phobius"/>
    </source>
</evidence>
<keyword evidence="4" id="KW-1185">Reference proteome</keyword>
<dbReference type="NCBIfam" id="TIGR03082">
    <property type="entry name" value="Gneg_AbrB_dup"/>
    <property type="match status" value="2"/>
</dbReference>
<feature type="transmembrane region" description="Helical" evidence="2">
    <location>
        <begin position="229"/>
        <end position="247"/>
    </location>
</feature>